<feature type="region of interest" description="Disordered" evidence="1">
    <location>
        <begin position="98"/>
        <end position="137"/>
    </location>
</feature>
<reference evidence="2 3" key="1">
    <citation type="submission" date="2019-02" db="EMBL/GenBank/DDBJ databases">
        <title>Deep-cultivation of Planctomycetes and their phenomic and genomic characterization uncovers novel biology.</title>
        <authorList>
            <person name="Wiegand S."/>
            <person name="Jogler M."/>
            <person name="Boedeker C."/>
            <person name="Pinto D."/>
            <person name="Vollmers J."/>
            <person name="Rivas-Marin E."/>
            <person name="Kohn T."/>
            <person name="Peeters S.H."/>
            <person name="Heuer A."/>
            <person name="Rast P."/>
            <person name="Oberbeckmann S."/>
            <person name="Bunk B."/>
            <person name="Jeske O."/>
            <person name="Meyerdierks A."/>
            <person name="Storesund J.E."/>
            <person name="Kallscheuer N."/>
            <person name="Luecker S."/>
            <person name="Lage O.M."/>
            <person name="Pohl T."/>
            <person name="Merkel B.J."/>
            <person name="Hornburger P."/>
            <person name="Mueller R.-W."/>
            <person name="Bruemmer F."/>
            <person name="Labrenz M."/>
            <person name="Spormann A.M."/>
            <person name="Op Den Camp H."/>
            <person name="Overmann J."/>
            <person name="Amann R."/>
            <person name="Jetten M.S.M."/>
            <person name="Mascher T."/>
            <person name="Medema M.H."/>
            <person name="Devos D.P."/>
            <person name="Kaster A.-K."/>
            <person name="Ovreas L."/>
            <person name="Rohde M."/>
            <person name="Galperin M.Y."/>
            <person name="Jogler C."/>
        </authorList>
    </citation>
    <scope>NUCLEOTIDE SEQUENCE [LARGE SCALE GENOMIC DNA]</scope>
    <source>
        <strain evidence="2 3">Pla52o</strain>
    </source>
</reference>
<comment type="caution">
    <text evidence="2">The sequence shown here is derived from an EMBL/GenBank/DDBJ whole genome shotgun (WGS) entry which is preliminary data.</text>
</comment>
<dbReference type="PROSITE" id="PS00352">
    <property type="entry name" value="CSD_1"/>
    <property type="match status" value="1"/>
</dbReference>
<dbReference type="SUPFAM" id="SSF50249">
    <property type="entry name" value="Nucleic acid-binding proteins"/>
    <property type="match status" value="1"/>
</dbReference>
<dbReference type="RefSeq" id="WP_146592686.1">
    <property type="nucleotide sequence ID" value="NZ_SJPT01000001.1"/>
</dbReference>
<dbReference type="InterPro" id="IPR019844">
    <property type="entry name" value="CSD_CS"/>
</dbReference>
<evidence type="ECO:0000313" key="2">
    <source>
        <dbReference type="EMBL" id="TWU26311.1"/>
    </source>
</evidence>
<protein>
    <submittedName>
        <fullName evidence="2">Uncharacterized protein</fullName>
    </submittedName>
</protein>
<accession>A0A5C6CSA9</accession>
<dbReference type="Proteomes" id="UP000316304">
    <property type="component" value="Unassembled WGS sequence"/>
</dbReference>
<name>A0A5C6CSA9_9BACT</name>
<dbReference type="EMBL" id="SJPT01000001">
    <property type="protein sequence ID" value="TWU26311.1"/>
    <property type="molecule type" value="Genomic_DNA"/>
</dbReference>
<feature type="compositionally biased region" description="Basic and acidic residues" evidence="1">
    <location>
        <begin position="101"/>
        <end position="114"/>
    </location>
</feature>
<dbReference type="OrthoDB" id="270195at2"/>
<evidence type="ECO:0000313" key="3">
    <source>
        <dbReference type="Proteomes" id="UP000316304"/>
    </source>
</evidence>
<dbReference type="AlphaFoldDB" id="A0A5C6CSA9"/>
<sequence>MGRHDDDEEIKRPYRIQKRRLGAIRFVSPDGEFGFIDAEDFREDVFFHRSVFDGTIEGAPPRRPYEREVLPYEYMWVEYELDDEYYDKENRLRAKLVRRSNRPEGKRLSGRDAPHLIVKHHPNARKKRPSWRDKDES</sequence>
<evidence type="ECO:0000256" key="1">
    <source>
        <dbReference type="SAM" id="MobiDB-lite"/>
    </source>
</evidence>
<dbReference type="Gene3D" id="2.40.50.140">
    <property type="entry name" value="Nucleic acid-binding proteins"/>
    <property type="match status" value="1"/>
</dbReference>
<keyword evidence="3" id="KW-1185">Reference proteome</keyword>
<proteinExistence type="predicted"/>
<gene>
    <name evidence="2" type="ORF">Pla52o_01640</name>
</gene>
<dbReference type="InterPro" id="IPR012340">
    <property type="entry name" value="NA-bd_OB-fold"/>
</dbReference>
<organism evidence="2 3">
    <name type="scientific">Novipirellula galeiformis</name>
    <dbReference type="NCBI Taxonomy" id="2528004"/>
    <lineage>
        <taxon>Bacteria</taxon>
        <taxon>Pseudomonadati</taxon>
        <taxon>Planctomycetota</taxon>
        <taxon>Planctomycetia</taxon>
        <taxon>Pirellulales</taxon>
        <taxon>Pirellulaceae</taxon>
        <taxon>Novipirellula</taxon>
    </lineage>
</organism>
<feature type="compositionally biased region" description="Basic residues" evidence="1">
    <location>
        <begin position="117"/>
        <end position="129"/>
    </location>
</feature>